<dbReference type="STRING" id="592026.GCWU0000282_000949"/>
<keyword evidence="9" id="KW-1185">Reference proteome</keyword>
<name>V2Y6Q6_9FIRM</name>
<reference evidence="8 9" key="1">
    <citation type="submission" date="2013-06" db="EMBL/GenBank/DDBJ databases">
        <authorList>
            <person name="Weinstock G."/>
            <person name="Sodergren E."/>
            <person name="Clifton S."/>
            <person name="Fulton L."/>
            <person name="Fulton B."/>
            <person name="Courtney L."/>
            <person name="Fronick C."/>
            <person name="Harrison M."/>
            <person name="Strong C."/>
            <person name="Farmer C."/>
            <person name="Delahaunty K."/>
            <person name="Markovic C."/>
            <person name="Hall O."/>
            <person name="Minx P."/>
            <person name="Tomlinson C."/>
            <person name="Mitreva M."/>
            <person name="Nelson J."/>
            <person name="Hou S."/>
            <person name="Wollam A."/>
            <person name="Pepin K.H."/>
            <person name="Johnson M."/>
            <person name="Bhonagiri V."/>
            <person name="Nash W.E."/>
            <person name="Warren W."/>
            <person name="Chinwalla A."/>
            <person name="Mardis E.R."/>
            <person name="Wilson R.K."/>
        </authorList>
    </citation>
    <scope>NUCLEOTIDE SEQUENCE [LARGE SCALE GENOMIC DNA]</scope>
    <source>
        <strain evidence="8 9">ATCC 51271</strain>
    </source>
</reference>
<accession>V2Y6Q6</accession>
<dbReference type="AlphaFoldDB" id="V2Y6Q6"/>
<dbReference type="Pfam" id="PF16822">
    <property type="entry name" value="ALGX"/>
    <property type="match status" value="1"/>
</dbReference>
<dbReference type="HOGENOM" id="CLU_049313_0_0_9"/>
<evidence type="ECO:0000256" key="6">
    <source>
        <dbReference type="ARBA" id="ARBA00022841"/>
    </source>
</evidence>
<evidence type="ECO:0000256" key="5">
    <source>
        <dbReference type="ARBA" id="ARBA00022764"/>
    </source>
</evidence>
<organism evidence="8 9">
    <name type="scientific">Catonella morbi ATCC 51271</name>
    <dbReference type="NCBI Taxonomy" id="592026"/>
    <lineage>
        <taxon>Bacteria</taxon>
        <taxon>Bacillati</taxon>
        <taxon>Bacillota</taxon>
        <taxon>Clostridia</taxon>
        <taxon>Lachnospirales</taxon>
        <taxon>Lachnospiraceae</taxon>
        <taxon>Catonella</taxon>
    </lineage>
</organism>
<evidence type="ECO:0000259" key="7">
    <source>
        <dbReference type="Pfam" id="PF16822"/>
    </source>
</evidence>
<evidence type="ECO:0000313" key="8">
    <source>
        <dbReference type="EMBL" id="ESL03782.1"/>
    </source>
</evidence>
<evidence type="ECO:0000256" key="1">
    <source>
        <dbReference type="ARBA" id="ARBA00004418"/>
    </source>
</evidence>
<evidence type="ECO:0000313" key="9">
    <source>
        <dbReference type="Proteomes" id="UP000018227"/>
    </source>
</evidence>
<proteinExistence type="predicted"/>
<protein>
    <recommendedName>
        <fullName evidence="7">AlgX/AlgJ SGNH hydrolase-like domain-containing protein</fullName>
    </recommendedName>
</protein>
<keyword evidence="6" id="KW-0016">Alginate biosynthesis</keyword>
<evidence type="ECO:0000256" key="2">
    <source>
        <dbReference type="ARBA" id="ARBA00005182"/>
    </source>
</evidence>
<comment type="pathway">
    <text evidence="2">Glycan biosynthesis; alginate biosynthesis.</text>
</comment>
<keyword evidence="3" id="KW-0808">Transferase</keyword>
<dbReference type="InterPro" id="IPR031811">
    <property type="entry name" value="ALGX/ALGJ_SGNH-like"/>
</dbReference>
<evidence type="ECO:0000256" key="4">
    <source>
        <dbReference type="ARBA" id="ARBA00022729"/>
    </source>
</evidence>
<dbReference type="GO" id="GO:0042597">
    <property type="term" value="C:periplasmic space"/>
    <property type="evidence" value="ECO:0007669"/>
    <property type="project" value="UniProtKB-SubCell"/>
</dbReference>
<dbReference type="EMBL" id="ACIL03000007">
    <property type="protein sequence ID" value="ESL03782.1"/>
    <property type="molecule type" value="Genomic_DNA"/>
</dbReference>
<comment type="subcellular location">
    <subcellularLocation>
        <location evidence="1">Periplasm</location>
    </subcellularLocation>
</comment>
<comment type="caution">
    <text evidence="8">The sequence shown here is derived from an EMBL/GenBank/DDBJ whole genome shotgun (WGS) entry which is preliminary data.</text>
</comment>
<sequence length="447" mass="51640">MPLFCLTALIIIFLRVMTNLFYIQMMQQGMSSAVAGTIDESIKIDLQVKYPAKEDKKDGYIPELSGKIINIAKNIKNRVEPYTSTLIPEYDTVFTLYRKYNHSIGWNYNIIPAFDDKGILKYDNGYLNYAVEKLDEDEADKIAEKIQKVRDFLAEEGINFYYINGGFKSVEERGNLPSYNEKADNGYFNERIVIEALNKKGINLLDIREEAKKDKKDWLSLFYKYDHHMKTDSQLWVAGKIAKLLAEKEGYKFNKDLFSISEYNLEKKKIMFGSQARGILKNGVMVSPEEYTKIIPKSDTFFEIELPVKGLVRKGNYENSLFNNFVYKRVVELGSSQNYYYANNPDAYSCTTWGIDPLGIIRNKIPNLNKGKKVLIFQDSFGNYTSTYLAQGLDEMHLIYNPDFNGSVKAYIKEVKPDVVLMLNTSNQFNKKQAKEVVYELNCFDIK</sequence>
<dbReference type="UniPathway" id="UPA00286"/>
<keyword evidence="4" id="KW-0732">Signal</keyword>
<evidence type="ECO:0000256" key="3">
    <source>
        <dbReference type="ARBA" id="ARBA00022679"/>
    </source>
</evidence>
<gene>
    <name evidence="8" type="ORF">GCWU0000282_000949</name>
</gene>
<keyword evidence="5" id="KW-0574">Periplasm</keyword>
<feature type="domain" description="AlgX/AlgJ SGNH hydrolase-like" evidence="7">
    <location>
        <begin position="135"/>
        <end position="251"/>
    </location>
</feature>
<dbReference type="Proteomes" id="UP000018227">
    <property type="component" value="Unassembled WGS sequence"/>
</dbReference>
<dbReference type="GO" id="GO:0016740">
    <property type="term" value="F:transferase activity"/>
    <property type="evidence" value="ECO:0007669"/>
    <property type="project" value="UniProtKB-KW"/>
</dbReference>
<dbReference type="GO" id="GO:0042121">
    <property type="term" value="P:alginic acid biosynthetic process"/>
    <property type="evidence" value="ECO:0007669"/>
    <property type="project" value="UniProtKB-UniPathway"/>
</dbReference>